<organism evidence="3 4">
    <name type="scientific">Kiloniella spongiae</name>
    <dbReference type="NCBI Taxonomy" id="1489064"/>
    <lineage>
        <taxon>Bacteria</taxon>
        <taxon>Pseudomonadati</taxon>
        <taxon>Pseudomonadota</taxon>
        <taxon>Alphaproteobacteria</taxon>
        <taxon>Rhodospirillales</taxon>
        <taxon>Kiloniellaceae</taxon>
        <taxon>Kiloniella</taxon>
    </lineage>
</organism>
<dbReference type="PROSITE" id="PS52029">
    <property type="entry name" value="LD_TPASE"/>
    <property type="match status" value="1"/>
</dbReference>
<reference evidence="3 4" key="1">
    <citation type="submission" date="2015-03" db="EMBL/GenBank/DDBJ databases">
        <title>Genome Sequence of Kiloniella spongiae MEBiC09566, isolated from a marine sponge.</title>
        <authorList>
            <person name="Shao Z."/>
            <person name="Wang L."/>
            <person name="Li X."/>
        </authorList>
    </citation>
    <scope>NUCLEOTIDE SEQUENCE [LARGE SCALE GENOMIC DNA]</scope>
    <source>
        <strain evidence="3 4">MEBiC09566</strain>
    </source>
</reference>
<protein>
    <submittedName>
        <fullName evidence="3">ErfK/YbiS/YcfS/YnhG family protein</fullName>
    </submittedName>
</protein>
<sequence length="176" mass="19654">MDIIVQSINGKWQASFGDRIWPCAIGKNGVVAAKEKVEGDGKTPIGSWDLAKILYRADRISLEQRKEIGKAIEIAPLCQRDGWCDEPEDPYYNQAVIVPYTSRYETLWKDQENTYDLIGLLSHNSDPVIPGRGSAIFLHVAKPDLLPTEGCVALELDNLLELLSLMKQQTKITIQG</sequence>
<dbReference type="AlphaFoldDB" id="A0A0H2MJB7"/>
<comment type="caution">
    <text evidence="3">The sequence shown here is derived from an EMBL/GenBank/DDBJ whole genome shotgun (WGS) entry which is preliminary data.</text>
</comment>
<dbReference type="RefSeq" id="WP_047764065.1">
    <property type="nucleotide sequence ID" value="NZ_LAQL01000006.1"/>
</dbReference>
<dbReference type="Pfam" id="PF03734">
    <property type="entry name" value="YkuD"/>
    <property type="match status" value="1"/>
</dbReference>
<feature type="domain" description="L,D-TPase catalytic" evidence="2">
    <location>
        <begin position="1"/>
        <end position="175"/>
    </location>
</feature>
<dbReference type="Proteomes" id="UP000035444">
    <property type="component" value="Unassembled WGS sequence"/>
</dbReference>
<evidence type="ECO:0000259" key="2">
    <source>
        <dbReference type="PROSITE" id="PS52029"/>
    </source>
</evidence>
<evidence type="ECO:0000256" key="1">
    <source>
        <dbReference type="PROSITE-ProRule" id="PRU01373"/>
    </source>
</evidence>
<gene>
    <name evidence="3" type="ORF">WH96_10335</name>
</gene>
<accession>A0A0H2MJB7</accession>
<keyword evidence="1" id="KW-0133">Cell shape</keyword>
<keyword evidence="1" id="KW-0573">Peptidoglycan synthesis</keyword>
<proteinExistence type="predicted"/>
<dbReference type="PANTHER" id="PTHR38589:SF1">
    <property type="entry name" value="BLR0621 PROTEIN"/>
    <property type="match status" value="1"/>
</dbReference>
<comment type="pathway">
    <text evidence="1">Cell wall biogenesis; peptidoglycan biosynthesis.</text>
</comment>
<keyword evidence="1" id="KW-0961">Cell wall biogenesis/degradation</keyword>
<dbReference type="EMBL" id="LAQL01000006">
    <property type="protein sequence ID" value="KLN60852.1"/>
    <property type="molecule type" value="Genomic_DNA"/>
</dbReference>
<dbReference type="PANTHER" id="PTHR38589">
    <property type="entry name" value="BLR0621 PROTEIN"/>
    <property type="match status" value="1"/>
</dbReference>
<evidence type="ECO:0000313" key="3">
    <source>
        <dbReference type="EMBL" id="KLN60852.1"/>
    </source>
</evidence>
<dbReference type="OrthoDB" id="9804204at2"/>
<dbReference type="GO" id="GO:0009252">
    <property type="term" value="P:peptidoglycan biosynthetic process"/>
    <property type="evidence" value="ECO:0007669"/>
    <property type="project" value="UniProtKB-KW"/>
</dbReference>
<keyword evidence="4" id="KW-1185">Reference proteome</keyword>
<feature type="active site" description="Nucleophile" evidence="1">
    <location>
        <position position="151"/>
    </location>
</feature>
<dbReference type="GO" id="GO:0016740">
    <property type="term" value="F:transferase activity"/>
    <property type="evidence" value="ECO:0007669"/>
    <property type="project" value="InterPro"/>
</dbReference>
<feature type="active site" description="Proton donor/acceptor" evidence="1">
    <location>
        <position position="139"/>
    </location>
</feature>
<dbReference type="InterPro" id="IPR005490">
    <property type="entry name" value="LD_TPept_cat_dom"/>
</dbReference>
<evidence type="ECO:0000313" key="4">
    <source>
        <dbReference type="Proteomes" id="UP000035444"/>
    </source>
</evidence>
<dbReference type="STRING" id="1489064.WH96_10335"/>
<dbReference type="GO" id="GO:0008360">
    <property type="term" value="P:regulation of cell shape"/>
    <property type="evidence" value="ECO:0007669"/>
    <property type="project" value="UniProtKB-UniRule"/>
</dbReference>
<name>A0A0H2MJB7_9PROT</name>
<dbReference type="GO" id="GO:0071555">
    <property type="term" value="P:cell wall organization"/>
    <property type="evidence" value="ECO:0007669"/>
    <property type="project" value="UniProtKB-UniRule"/>
</dbReference>